<evidence type="ECO:0000313" key="4">
    <source>
        <dbReference type="Proteomes" id="UP001596004"/>
    </source>
</evidence>
<reference evidence="4" key="1">
    <citation type="journal article" date="2019" name="Int. J. Syst. Evol. Microbiol.">
        <title>The Global Catalogue of Microorganisms (GCM) 10K type strain sequencing project: providing services to taxonomists for standard genome sequencing and annotation.</title>
        <authorList>
            <consortium name="The Broad Institute Genomics Platform"/>
            <consortium name="The Broad Institute Genome Sequencing Center for Infectious Disease"/>
            <person name="Wu L."/>
            <person name="Ma J."/>
        </authorList>
    </citation>
    <scope>NUCLEOTIDE SEQUENCE [LARGE SCALE GENOMIC DNA]</scope>
    <source>
        <strain evidence="4">CGMCC 4.7132</strain>
    </source>
</reference>
<evidence type="ECO:0000256" key="1">
    <source>
        <dbReference type="SAM" id="SignalP"/>
    </source>
</evidence>
<proteinExistence type="predicted"/>
<keyword evidence="3" id="KW-0378">Hydrolase</keyword>
<name>A0ABV9CA39_9ACTN</name>
<dbReference type="Proteomes" id="UP001596004">
    <property type="component" value="Unassembled WGS sequence"/>
</dbReference>
<evidence type="ECO:0000313" key="3">
    <source>
        <dbReference type="EMBL" id="MFC4529720.1"/>
    </source>
</evidence>
<dbReference type="InterPro" id="IPR018711">
    <property type="entry name" value="NAGPA"/>
</dbReference>
<dbReference type="RefSeq" id="WP_380836404.1">
    <property type="nucleotide sequence ID" value="NZ_JBHSFP010000001.1"/>
</dbReference>
<dbReference type="PANTHER" id="PTHR40446">
    <property type="entry name" value="N-ACETYLGLUCOSAMINE-1-PHOSPHODIESTER ALPHA-N-ACETYLGLUCOSAMINIDASE"/>
    <property type="match status" value="1"/>
</dbReference>
<dbReference type="GO" id="GO:0016798">
    <property type="term" value="F:hydrolase activity, acting on glycosyl bonds"/>
    <property type="evidence" value="ECO:0007669"/>
    <property type="project" value="UniProtKB-KW"/>
</dbReference>
<dbReference type="Pfam" id="PF09992">
    <property type="entry name" value="NAGPA"/>
    <property type="match status" value="1"/>
</dbReference>
<feature type="signal peptide" evidence="1">
    <location>
        <begin position="1"/>
        <end position="25"/>
    </location>
</feature>
<protein>
    <submittedName>
        <fullName evidence="3">Phosphodiester glycosidase family protein</fullName>
    </submittedName>
</protein>
<feature type="chain" id="PRO_5045337887" evidence="1">
    <location>
        <begin position="26"/>
        <end position="507"/>
    </location>
</feature>
<gene>
    <name evidence="3" type="ORF">ACFO60_02995</name>
</gene>
<keyword evidence="4" id="KW-1185">Reference proteome</keyword>
<keyword evidence="1" id="KW-0732">Signal</keyword>
<dbReference type="PANTHER" id="PTHR40446:SF2">
    <property type="entry name" value="N-ACETYLGLUCOSAMINE-1-PHOSPHODIESTER ALPHA-N-ACETYLGLUCOSAMINIDASE"/>
    <property type="match status" value="1"/>
</dbReference>
<accession>A0ABV9CA39</accession>
<comment type="caution">
    <text evidence="3">The sequence shown here is derived from an EMBL/GenBank/DDBJ whole genome shotgun (WGS) entry which is preliminary data.</text>
</comment>
<sequence length="507" mass="52546">MPRRLVAGLAALSFAAVAVPSPATAESTKNARPALTKPLAGAAATPARSGLPASNFPLGQPGKAAQKQKAVAKGIDLFTVVHGKPTDGYTVSVLMSGKDYGTREQAETAAQAVQAAGLPAGIQEFTRPAVADFPANVSYMVRVGMWKLDERSEAEKIVKQLGGSGVKAKVDFLGDDGFQTTGPWDMRVLTIDPRAFTGSYRASIGTSVAKRETTSSMAKKAGAVAAVNGGFFNIHTAKNLRGEPVGISVVNGRLLSEAVLGRSALILKGHSARISEVATTVTATSADGEKMVVNGVNRVAAPDELVLYTEEFGEKTPADEGAEAVLDAKGQVLELRPAGGKVAAGTSVLHGTGIMADWIWSHAWESWSLKITTKVTDMRSGKSVPLTPETNIIGGGVGLVRNGREHVTAQADGHANVNMILRRHPRTLAGVTKSGQLILAVVDGRKPGVTVGASMVEAAHLMLWLGARQAINLDGGGSSAMVVKGKVVNHPSDGSERGVGDALLLVP</sequence>
<feature type="domain" description="Phosphodiester glycosidase" evidence="2">
    <location>
        <begin position="377"/>
        <end position="505"/>
    </location>
</feature>
<keyword evidence="3" id="KW-0326">Glycosidase</keyword>
<organism evidence="3 4">
    <name type="scientific">Sphaerisporangium dianthi</name>
    <dbReference type="NCBI Taxonomy" id="1436120"/>
    <lineage>
        <taxon>Bacteria</taxon>
        <taxon>Bacillati</taxon>
        <taxon>Actinomycetota</taxon>
        <taxon>Actinomycetes</taxon>
        <taxon>Streptosporangiales</taxon>
        <taxon>Streptosporangiaceae</taxon>
        <taxon>Sphaerisporangium</taxon>
    </lineage>
</organism>
<evidence type="ECO:0000259" key="2">
    <source>
        <dbReference type="Pfam" id="PF09992"/>
    </source>
</evidence>
<dbReference type="EMBL" id="JBHSFP010000001">
    <property type="protein sequence ID" value="MFC4529720.1"/>
    <property type="molecule type" value="Genomic_DNA"/>
</dbReference>